<dbReference type="Pfam" id="PF05975">
    <property type="entry name" value="EcsB"/>
    <property type="match status" value="1"/>
</dbReference>
<gene>
    <name evidence="2" type="ORF">ACFFMS_03430</name>
</gene>
<name>A0ABV5WAI0_9BACI</name>
<proteinExistence type="predicted"/>
<keyword evidence="1" id="KW-0472">Membrane</keyword>
<evidence type="ECO:0000313" key="2">
    <source>
        <dbReference type="EMBL" id="MFB9757593.1"/>
    </source>
</evidence>
<keyword evidence="1" id="KW-0812">Transmembrane</keyword>
<accession>A0ABV5WAI0</accession>
<evidence type="ECO:0000256" key="1">
    <source>
        <dbReference type="SAM" id="Phobius"/>
    </source>
</evidence>
<protein>
    <submittedName>
        <fullName evidence="2">ABC transporter permease</fullName>
    </submittedName>
</protein>
<organism evidence="2 3">
    <name type="scientific">Ectobacillus funiculus</name>
    <dbReference type="NCBI Taxonomy" id="137993"/>
    <lineage>
        <taxon>Bacteria</taxon>
        <taxon>Bacillati</taxon>
        <taxon>Bacillota</taxon>
        <taxon>Bacilli</taxon>
        <taxon>Bacillales</taxon>
        <taxon>Bacillaceae</taxon>
        <taxon>Ectobacillus</taxon>
    </lineage>
</organism>
<keyword evidence="1" id="KW-1133">Transmembrane helix</keyword>
<feature type="transmembrane region" description="Helical" evidence="1">
    <location>
        <begin position="126"/>
        <end position="145"/>
    </location>
</feature>
<sequence>MSRKRYAVEGTCYNKWKEKFKMVRSVVDWTSALYFIIPALIFGAMYYRSLWDQIPNWPLYLFGTTFSEWEPQLQEHIAFSVVLFVLYSVTYFRSIRSFLEEADSLFLLQALSLLRSIIIRGIVYSFIRICFTNIVCIALLLPIVIK</sequence>
<feature type="transmembrane region" description="Helical" evidence="1">
    <location>
        <begin position="76"/>
        <end position="92"/>
    </location>
</feature>
<dbReference type="Proteomes" id="UP001589609">
    <property type="component" value="Unassembled WGS sequence"/>
</dbReference>
<keyword evidence="3" id="KW-1185">Reference proteome</keyword>
<reference evidence="2 3" key="1">
    <citation type="submission" date="2024-09" db="EMBL/GenBank/DDBJ databases">
        <authorList>
            <person name="Sun Q."/>
            <person name="Mori K."/>
        </authorList>
    </citation>
    <scope>NUCLEOTIDE SEQUENCE [LARGE SCALE GENOMIC DNA]</scope>
    <source>
        <strain evidence="2 3">JCM 11201</strain>
    </source>
</reference>
<feature type="transmembrane region" description="Helical" evidence="1">
    <location>
        <begin position="26"/>
        <end position="47"/>
    </location>
</feature>
<dbReference type="EMBL" id="JBHMAF010000017">
    <property type="protein sequence ID" value="MFB9757593.1"/>
    <property type="molecule type" value="Genomic_DNA"/>
</dbReference>
<dbReference type="InterPro" id="IPR010288">
    <property type="entry name" value="EcsB_ABC"/>
</dbReference>
<comment type="caution">
    <text evidence="2">The sequence shown here is derived from an EMBL/GenBank/DDBJ whole genome shotgun (WGS) entry which is preliminary data.</text>
</comment>
<evidence type="ECO:0000313" key="3">
    <source>
        <dbReference type="Proteomes" id="UP001589609"/>
    </source>
</evidence>